<organism evidence="1 2">
    <name type="scientific">Pedobacter antarcticus</name>
    <dbReference type="NCBI Taxonomy" id="34086"/>
    <lineage>
        <taxon>Bacteria</taxon>
        <taxon>Pseudomonadati</taxon>
        <taxon>Bacteroidota</taxon>
        <taxon>Sphingobacteriia</taxon>
        <taxon>Sphingobacteriales</taxon>
        <taxon>Sphingobacteriaceae</taxon>
        <taxon>Pedobacter</taxon>
    </lineage>
</organism>
<dbReference type="Proteomes" id="UP000183129">
    <property type="component" value="Unassembled WGS sequence"/>
</dbReference>
<dbReference type="STRING" id="34086.SAMN04488084_11733"/>
<evidence type="ECO:0000313" key="2">
    <source>
        <dbReference type="Proteomes" id="UP000183129"/>
    </source>
</evidence>
<evidence type="ECO:0000313" key="1">
    <source>
        <dbReference type="EMBL" id="SFF38241.1"/>
    </source>
</evidence>
<accession>A0A1I2ICJ1</accession>
<gene>
    <name evidence="1" type="ORF">SAMN03003324_03599</name>
</gene>
<name>A0A1I2ICJ1_9SPHI</name>
<dbReference type="AlphaFoldDB" id="A0A1I2ICJ1"/>
<proteinExistence type="predicted"/>
<dbReference type="EMBL" id="FONS01000011">
    <property type="protein sequence ID" value="SFF38241.1"/>
    <property type="molecule type" value="Genomic_DNA"/>
</dbReference>
<reference evidence="1 2" key="1">
    <citation type="submission" date="2016-10" db="EMBL/GenBank/DDBJ databases">
        <authorList>
            <person name="de Groot N.N."/>
        </authorList>
    </citation>
    <scope>NUCLEOTIDE SEQUENCE [LARGE SCALE GENOMIC DNA]</scope>
    <source>
        <strain evidence="1 2">ATCC 51969</strain>
    </source>
</reference>
<protein>
    <submittedName>
        <fullName evidence="1">Uncharacterized protein</fullName>
    </submittedName>
</protein>
<sequence length="47" mass="5133">MKESVSLKKMLGQFDVNITQAPEYSAKIPSSFISEAPFVMPACIQGI</sequence>